<proteinExistence type="predicted"/>
<dbReference type="Gene3D" id="3.40.50.1820">
    <property type="entry name" value="alpha/beta hydrolase"/>
    <property type="match status" value="1"/>
</dbReference>
<organism evidence="2 3">
    <name type="scientific">Cocleimonas flava</name>
    <dbReference type="NCBI Taxonomy" id="634765"/>
    <lineage>
        <taxon>Bacteria</taxon>
        <taxon>Pseudomonadati</taxon>
        <taxon>Pseudomonadota</taxon>
        <taxon>Gammaproteobacteria</taxon>
        <taxon>Thiotrichales</taxon>
        <taxon>Thiotrichaceae</taxon>
        <taxon>Cocleimonas</taxon>
    </lineage>
</organism>
<gene>
    <name evidence="2" type="ORF">EV695_0645</name>
</gene>
<dbReference type="OrthoDB" id="9789573at2"/>
<dbReference type="Proteomes" id="UP000294887">
    <property type="component" value="Unassembled WGS sequence"/>
</dbReference>
<protein>
    <submittedName>
        <fullName evidence="2">Putative redox protein</fullName>
    </submittedName>
</protein>
<dbReference type="Pfam" id="PF12146">
    <property type="entry name" value="Hydrolase_4"/>
    <property type="match status" value="1"/>
</dbReference>
<dbReference type="SUPFAM" id="SSF53474">
    <property type="entry name" value="alpha/beta-Hydrolases"/>
    <property type="match status" value="1"/>
</dbReference>
<dbReference type="AlphaFoldDB" id="A0A4R1F3G8"/>
<dbReference type="InterPro" id="IPR015946">
    <property type="entry name" value="KH_dom-like_a/b"/>
</dbReference>
<dbReference type="EMBL" id="SMFQ01000002">
    <property type="protein sequence ID" value="TCJ88786.1"/>
    <property type="molecule type" value="Genomic_DNA"/>
</dbReference>
<feature type="domain" description="Serine aminopeptidase S33" evidence="1">
    <location>
        <begin position="49"/>
        <end position="152"/>
    </location>
</feature>
<dbReference type="InterPro" id="IPR022742">
    <property type="entry name" value="Hydrolase_4"/>
</dbReference>
<name>A0A4R1F3G8_9GAMM</name>
<evidence type="ECO:0000259" key="1">
    <source>
        <dbReference type="Pfam" id="PF12146"/>
    </source>
</evidence>
<dbReference type="Pfam" id="PF02566">
    <property type="entry name" value="OsmC"/>
    <property type="match status" value="1"/>
</dbReference>
<dbReference type="InterPro" id="IPR003718">
    <property type="entry name" value="OsmC/Ohr_fam"/>
</dbReference>
<reference evidence="2 3" key="1">
    <citation type="submission" date="2019-03" db="EMBL/GenBank/DDBJ databases">
        <title>Genomic Encyclopedia of Type Strains, Phase IV (KMG-IV): sequencing the most valuable type-strain genomes for metagenomic binning, comparative biology and taxonomic classification.</title>
        <authorList>
            <person name="Goeker M."/>
        </authorList>
    </citation>
    <scope>NUCLEOTIDE SEQUENCE [LARGE SCALE GENOMIC DNA]</scope>
    <source>
        <strain evidence="2 3">DSM 24830</strain>
    </source>
</reference>
<dbReference type="InterPro" id="IPR036102">
    <property type="entry name" value="OsmC/Ohrsf"/>
</dbReference>
<dbReference type="InterPro" id="IPR029058">
    <property type="entry name" value="AB_hydrolase_fold"/>
</dbReference>
<accession>A0A4R1F3G8</accession>
<dbReference type="SUPFAM" id="SSF82784">
    <property type="entry name" value="OsmC-like"/>
    <property type="match status" value="1"/>
</dbReference>
<dbReference type="RefSeq" id="WP_131904460.1">
    <property type="nucleotide sequence ID" value="NZ_BAAAFU010000008.1"/>
</dbReference>
<evidence type="ECO:0000313" key="2">
    <source>
        <dbReference type="EMBL" id="TCJ88786.1"/>
    </source>
</evidence>
<dbReference type="PANTHER" id="PTHR39624:SF2">
    <property type="entry name" value="OSMC-LIKE PROTEIN"/>
    <property type="match status" value="1"/>
</dbReference>
<evidence type="ECO:0000313" key="3">
    <source>
        <dbReference type="Proteomes" id="UP000294887"/>
    </source>
</evidence>
<dbReference type="PANTHER" id="PTHR39624">
    <property type="entry name" value="PROTEIN INVOLVED IN RIMO-MEDIATED BETA-METHYLTHIOLATION OF RIBOSOMAL PROTEIN S12 YCAO"/>
    <property type="match status" value="1"/>
</dbReference>
<sequence>MARTKVEFKNKQGETLAGLLETPDSNQQALRYAIFAHCFTCSKDVAAASRISRSLAAKGIAVFRFDFTGLGNSDGDFANTNFSSNVDDLLAAAKMLEDEYQAPSLLIGHSLGGAAVLSAAHQLPLVKAIATIGSPATADHVQHLFLNAVPELEAKGEARVKIGVQEFNIKKQLLDDLNENASSDHIANLKRPLLIFHSPVDTIVSIDEAAKIYRAAKHPKSFISLDNADHLLSNRHDSEYVGLTLAAWASRYLEIDSAEFEASQGTAPKVEHGEVVVTEKNKKFLRGLYSDSHQFLSDEPISVGGTNQGPAPYDLLLMSLGSCTSMTIRMYANFKKLPLDDITVRLKHEKINAEECEECEGRKGKVDRITRFISFKGDLTDEQKQKMIEIADKCPVHRTLENDPIVLTQMVED</sequence>
<keyword evidence="3" id="KW-1185">Reference proteome</keyword>
<dbReference type="Gene3D" id="3.30.300.20">
    <property type="match status" value="1"/>
</dbReference>
<comment type="caution">
    <text evidence="2">The sequence shown here is derived from an EMBL/GenBank/DDBJ whole genome shotgun (WGS) entry which is preliminary data.</text>
</comment>